<evidence type="ECO:0000259" key="2">
    <source>
        <dbReference type="Pfam" id="PF02517"/>
    </source>
</evidence>
<feature type="transmembrane region" description="Helical" evidence="1">
    <location>
        <begin position="138"/>
        <end position="161"/>
    </location>
</feature>
<name>A0A1T2X2I8_9BACL</name>
<dbReference type="AlphaFoldDB" id="A0A1T2X2I8"/>
<evidence type="ECO:0000256" key="1">
    <source>
        <dbReference type="SAM" id="Phobius"/>
    </source>
</evidence>
<feature type="transmembrane region" description="Helical" evidence="1">
    <location>
        <begin position="173"/>
        <end position="193"/>
    </location>
</feature>
<feature type="domain" description="CAAX prenyl protease 2/Lysostaphin resistance protein A-like" evidence="2">
    <location>
        <begin position="138"/>
        <end position="242"/>
    </location>
</feature>
<evidence type="ECO:0000313" key="3">
    <source>
        <dbReference type="EMBL" id="OPA74072.1"/>
    </source>
</evidence>
<feature type="transmembrane region" description="Helical" evidence="1">
    <location>
        <begin position="205"/>
        <end position="224"/>
    </location>
</feature>
<dbReference type="Pfam" id="PF02517">
    <property type="entry name" value="Rce1-like"/>
    <property type="match status" value="1"/>
</dbReference>
<proteinExistence type="predicted"/>
<feature type="transmembrane region" description="Helical" evidence="1">
    <location>
        <begin position="63"/>
        <end position="87"/>
    </location>
</feature>
<dbReference type="OrthoDB" id="324900at2"/>
<keyword evidence="1" id="KW-0472">Membrane</keyword>
<evidence type="ECO:0000313" key="4">
    <source>
        <dbReference type="Proteomes" id="UP000190188"/>
    </source>
</evidence>
<dbReference type="GO" id="GO:0004175">
    <property type="term" value="F:endopeptidase activity"/>
    <property type="evidence" value="ECO:0007669"/>
    <property type="project" value="UniProtKB-ARBA"/>
</dbReference>
<gene>
    <name evidence="3" type="ORF">BVG16_25315</name>
</gene>
<dbReference type="EMBL" id="MSZX01000012">
    <property type="protein sequence ID" value="OPA74072.1"/>
    <property type="molecule type" value="Genomic_DNA"/>
</dbReference>
<dbReference type="InterPro" id="IPR003675">
    <property type="entry name" value="Rce1/LyrA-like_dom"/>
</dbReference>
<protein>
    <recommendedName>
        <fullName evidence="2">CAAX prenyl protease 2/Lysostaphin resistance protein A-like domain-containing protein</fullName>
    </recommendedName>
</protein>
<keyword evidence="1" id="KW-1133">Transmembrane helix</keyword>
<accession>A0A1T2X2I8</accession>
<feature type="transmembrane region" description="Helical" evidence="1">
    <location>
        <begin position="99"/>
        <end position="118"/>
    </location>
</feature>
<comment type="caution">
    <text evidence="3">The sequence shown here is derived from an EMBL/GenBank/DDBJ whole genome shotgun (WGS) entry which is preliminary data.</text>
</comment>
<dbReference type="STRING" id="1324314.BVG16_25315"/>
<keyword evidence="1" id="KW-0812">Transmembrane</keyword>
<keyword evidence="4" id="KW-1185">Reference proteome</keyword>
<feature type="transmembrane region" description="Helical" evidence="1">
    <location>
        <begin position="29"/>
        <end position="51"/>
    </location>
</feature>
<dbReference type="GO" id="GO:0080120">
    <property type="term" value="P:CAAX-box protein maturation"/>
    <property type="evidence" value="ECO:0007669"/>
    <property type="project" value="UniProtKB-ARBA"/>
</dbReference>
<sequence length="245" mass="28854">MRVFKNIFSIPLQEKDVGRYNKMDGLISLAFYVYYIVFLYLYGLLIFQTSIMKEMSKFFSNPYVFVFSVHLFVSIISVLPIFFVLHIRKQTLVSIGFRFKKVLFSICLGIIGAIILTWSEFLAYFTDFESYPLHGNDLVFRLFDTFICIALVEEIAFRGYIQTRILGLIRNKYVAIFVVGIMFSLMHIPFQMLQADMSLIDHIMVYYPNLIFHVIMHIVFVYLYTRNYELIAPTITHALRNLLLI</sequence>
<organism evidence="3 4">
    <name type="scientific">Paenibacillus selenitireducens</name>
    <dbReference type="NCBI Taxonomy" id="1324314"/>
    <lineage>
        <taxon>Bacteria</taxon>
        <taxon>Bacillati</taxon>
        <taxon>Bacillota</taxon>
        <taxon>Bacilli</taxon>
        <taxon>Bacillales</taxon>
        <taxon>Paenibacillaceae</taxon>
        <taxon>Paenibacillus</taxon>
    </lineage>
</organism>
<reference evidence="3 4" key="1">
    <citation type="submission" date="2017-01" db="EMBL/GenBank/DDBJ databases">
        <title>Genome analysis of Paenibacillus selenitrireducens ES3-24.</title>
        <authorList>
            <person name="Xu D."/>
            <person name="Yao R."/>
            <person name="Zheng S."/>
        </authorList>
    </citation>
    <scope>NUCLEOTIDE SEQUENCE [LARGE SCALE GENOMIC DNA]</scope>
    <source>
        <strain evidence="3 4">ES3-24</strain>
    </source>
</reference>
<dbReference type="Proteomes" id="UP000190188">
    <property type="component" value="Unassembled WGS sequence"/>
</dbReference>